<evidence type="ECO:0000256" key="3">
    <source>
        <dbReference type="ARBA" id="ARBA00004629"/>
    </source>
</evidence>
<keyword evidence="8" id="KW-0493">Microtubule</keyword>
<protein>
    <recommendedName>
        <fullName evidence="17">DASH complex subunit DUO1</fullName>
    </recommendedName>
    <alternativeName>
        <fullName evidence="18">Outer kinetochore protein DUO1</fullName>
    </alternativeName>
</protein>
<evidence type="ECO:0000256" key="18">
    <source>
        <dbReference type="ARBA" id="ARBA00044358"/>
    </source>
</evidence>
<dbReference type="Pfam" id="PF08651">
    <property type="entry name" value="DASH_Duo1"/>
    <property type="match status" value="1"/>
</dbReference>
<keyword evidence="10" id="KW-0159">Chromosome partition</keyword>
<dbReference type="EMBL" id="JAQQWL010000006">
    <property type="protein sequence ID" value="KAK8069322.1"/>
    <property type="molecule type" value="Genomic_DNA"/>
</dbReference>
<sequence length="208" mass="22827">MADQFSDSDTEDLFASPSAKAASKSASRKAAAQPERPRDPKTPTPQQQQQQQQGGGPSSYEASTSAEAREAALQRELQGVRQINELVEGVLSTLDRAKGNMGTVSQTVNTASTLLNTWTRILSQTEHNQRLLLNPTWKGATQDLVELENEAAQKQAAAERRAAEEERRQIEAARRREEAEQQRAAGTPARGRGTGYDGYEGLKSRHLR</sequence>
<keyword evidence="6" id="KW-0963">Cytoplasm</keyword>
<dbReference type="GeneID" id="92090410"/>
<feature type="compositionally biased region" description="Low complexity" evidence="19">
    <location>
        <begin position="46"/>
        <end position="66"/>
    </location>
</feature>
<dbReference type="PANTHER" id="PTHR28216">
    <property type="entry name" value="DASH COMPLEX SUBUNIT DUO1"/>
    <property type="match status" value="1"/>
</dbReference>
<feature type="compositionally biased region" description="Basic and acidic residues" evidence="19">
    <location>
        <begin position="157"/>
        <end position="181"/>
    </location>
</feature>
<feature type="region of interest" description="Disordered" evidence="19">
    <location>
        <begin position="156"/>
        <end position="208"/>
    </location>
</feature>
<keyword evidence="15" id="KW-0131">Cell cycle</keyword>
<evidence type="ECO:0000256" key="8">
    <source>
        <dbReference type="ARBA" id="ARBA00022701"/>
    </source>
</evidence>
<evidence type="ECO:0000256" key="19">
    <source>
        <dbReference type="SAM" id="MobiDB-lite"/>
    </source>
</evidence>
<evidence type="ECO:0000256" key="14">
    <source>
        <dbReference type="ARBA" id="ARBA00023242"/>
    </source>
</evidence>
<evidence type="ECO:0000313" key="21">
    <source>
        <dbReference type="Proteomes" id="UP001480595"/>
    </source>
</evidence>
<comment type="caution">
    <text evidence="20">The sequence shown here is derived from an EMBL/GenBank/DDBJ whole genome shotgun (WGS) entry which is preliminary data.</text>
</comment>
<keyword evidence="9" id="KW-0498">Mitosis</keyword>
<evidence type="ECO:0000256" key="5">
    <source>
        <dbReference type="ARBA" id="ARBA00022454"/>
    </source>
</evidence>
<comment type="subcellular location">
    <subcellularLocation>
        <location evidence="3">Chromosome</location>
        <location evidence="3">Centromere</location>
        <location evidence="3">Kinetochore</location>
    </subcellularLocation>
    <subcellularLocation>
        <location evidence="2">Cytoplasm</location>
        <location evidence="2">Cytoskeleton</location>
        <location evidence="2">Spindle</location>
    </subcellularLocation>
    <subcellularLocation>
        <location evidence="1">Nucleus</location>
    </subcellularLocation>
</comment>
<keyword evidence="12" id="KW-0175">Coiled coil</keyword>
<proteinExistence type="inferred from homology"/>
<keyword evidence="21" id="KW-1185">Reference proteome</keyword>
<evidence type="ECO:0000256" key="13">
    <source>
        <dbReference type="ARBA" id="ARBA00023212"/>
    </source>
</evidence>
<evidence type="ECO:0000256" key="12">
    <source>
        <dbReference type="ARBA" id="ARBA00023054"/>
    </source>
</evidence>
<organism evidence="20 21">
    <name type="scientific">Apiospora phragmitis</name>
    <dbReference type="NCBI Taxonomy" id="2905665"/>
    <lineage>
        <taxon>Eukaryota</taxon>
        <taxon>Fungi</taxon>
        <taxon>Dikarya</taxon>
        <taxon>Ascomycota</taxon>
        <taxon>Pezizomycotina</taxon>
        <taxon>Sordariomycetes</taxon>
        <taxon>Xylariomycetidae</taxon>
        <taxon>Amphisphaeriales</taxon>
        <taxon>Apiosporaceae</taxon>
        <taxon>Apiospora</taxon>
    </lineage>
</organism>
<keyword evidence="14" id="KW-0539">Nucleus</keyword>
<evidence type="ECO:0000256" key="16">
    <source>
        <dbReference type="ARBA" id="ARBA00023328"/>
    </source>
</evidence>
<feature type="compositionally biased region" description="Low complexity" evidence="19">
    <location>
        <begin position="15"/>
        <end position="32"/>
    </location>
</feature>
<dbReference type="Proteomes" id="UP001480595">
    <property type="component" value="Unassembled WGS sequence"/>
</dbReference>
<dbReference type="PANTHER" id="PTHR28216:SF1">
    <property type="entry name" value="DASH COMPLEX SUBUNIT DUO1"/>
    <property type="match status" value="1"/>
</dbReference>
<evidence type="ECO:0000256" key="2">
    <source>
        <dbReference type="ARBA" id="ARBA00004186"/>
    </source>
</evidence>
<feature type="compositionally biased region" description="Low complexity" evidence="19">
    <location>
        <begin position="182"/>
        <end position="191"/>
    </location>
</feature>
<keyword evidence="5" id="KW-0158">Chromosome</keyword>
<gene>
    <name evidence="20" type="ORF">PG994_005938</name>
</gene>
<keyword evidence="11" id="KW-0995">Kinetochore</keyword>
<evidence type="ECO:0000313" key="20">
    <source>
        <dbReference type="EMBL" id="KAK8069322.1"/>
    </source>
</evidence>
<evidence type="ECO:0000256" key="10">
    <source>
        <dbReference type="ARBA" id="ARBA00022829"/>
    </source>
</evidence>
<evidence type="ECO:0000256" key="6">
    <source>
        <dbReference type="ARBA" id="ARBA00022490"/>
    </source>
</evidence>
<evidence type="ECO:0000256" key="7">
    <source>
        <dbReference type="ARBA" id="ARBA00022618"/>
    </source>
</evidence>
<evidence type="ECO:0000256" key="15">
    <source>
        <dbReference type="ARBA" id="ARBA00023306"/>
    </source>
</evidence>
<evidence type="ECO:0000256" key="4">
    <source>
        <dbReference type="ARBA" id="ARBA00005366"/>
    </source>
</evidence>
<keyword evidence="16" id="KW-0137">Centromere</keyword>
<evidence type="ECO:0000256" key="1">
    <source>
        <dbReference type="ARBA" id="ARBA00004123"/>
    </source>
</evidence>
<keyword evidence="13" id="KW-0206">Cytoskeleton</keyword>
<evidence type="ECO:0000256" key="17">
    <source>
        <dbReference type="ARBA" id="ARBA00044152"/>
    </source>
</evidence>
<evidence type="ECO:0000256" key="11">
    <source>
        <dbReference type="ARBA" id="ARBA00022838"/>
    </source>
</evidence>
<name>A0ABR1VEN9_9PEZI</name>
<reference evidence="20 21" key="1">
    <citation type="submission" date="2023-01" db="EMBL/GenBank/DDBJ databases">
        <title>Analysis of 21 Apiospora genomes using comparative genomics revels a genus with tremendous synthesis potential of carbohydrate active enzymes and secondary metabolites.</title>
        <authorList>
            <person name="Sorensen T."/>
        </authorList>
    </citation>
    <scope>NUCLEOTIDE SEQUENCE [LARGE SCALE GENOMIC DNA]</scope>
    <source>
        <strain evidence="20 21">CBS 135458</strain>
    </source>
</reference>
<dbReference type="InterPro" id="IPR013960">
    <property type="entry name" value="DASH_Duo1"/>
</dbReference>
<comment type="similarity">
    <text evidence="4">Belongs to the DASH complex DUO1 family.</text>
</comment>
<feature type="region of interest" description="Disordered" evidence="19">
    <location>
        <begin position="1"/>
        <end position="69"/>
    </location>
</feature>
<dbReference type="RefSeq" id="XP_066716616.1">
    <property type="nucleotide sequence ID" value="XM_066857347.1"/>
</dbReference>
<evidence type="ECO:0000256" key="9">
    <source>
        <dbReference type="ARBA" id="ARBA00022776"/>
    </source>
</evidence>
<accession>A0ABR1VEN9</accession>
<keyword evidence="7" id="KW-0132">Cell division</keyword>
<feature type="compositionally biased region" description="Acidic residues" evidence="19">
    <location>
        <begin position="1"/>
        <end position="12"/>
    </location>
</feature>